<gene>
    <name evidence="1" type="ORF">F443_16035</name>
</gene>
<proteinExistence type="predicted"/>
<organism evidence="1 2">
    <name type="scientific">Phytophthora nicotianae P1569</name>
    <dbReference type="NCBI Taxonomy" id="1317065"/>
    <lineage>
        <taxon>Eukaryota</taxon>
        <taxon>Sar</taxon>
        <taxon>Stramenopiles</taxon>
        <taxon>Oomycota</taxon>
        <taxon>Peronosporomycetes</taxon>
        <taxon>Peronosporales</taxon>
        <taxon>Peronosporaceae</taxon>
        <taxon>Phytophthora</taxon>
    </lineage>
</organism>
<comment type="caution">
    <text evidence="1">The sequence shown here is derived from an EMBL/GenBank/DDBJ whole genome shotgun (WGS) entry which is preliminary data.</text>
</comment>
<evidence type="ECO:0000313" key="1">
    <source>
        <dbReference type="EMBL" id="ETI38153.1"/>
    </source>
</evidence>
<dbReference type="AlphaFoldDB" id="V9EHY4"/>
<protein>
    <submittedName>
        <fullName evidence="1">Uncharacterized protein</fullName>
    </submittedName>
</protein>
<dbReference type="HOGENOM" id="CLU_2031270_0_0_1"/>
<name>V9EHY4_PHYNI</name>
<dbReference type="Proteomes" id="UP000018721">
    <property type="component" value="Unassembled WGS sequence"/>
</dbReference>
<reference evidence="1 2" key="1">
    <citation type="submission" date="2013-11" db="EMBL/GenBank/DDBJ databases">
        <title>The Genome Sequence of Phytophthora parasitica P1569.</title>
        <authorList>
            <consortium name="The Broad Institute Genomics Platform"/>
            <person name="Russ C."/>
            <person name="Tyler B."/>
            <person name="Panabieres F."/>
            <person name="Shan W."/>
            <person name="Tripathy S."/>
            <person name="Grunwald N."/>
            <person name="Machado M."/>
            <person name="Johnson C.S."/>
            <person name="Arredondo F."/>
            <person name="Hong C."/>
            <person name="Coffey M."/>
            <person name="Young S.K."/>
            <person name="Zeng Q."/>
            <person name="Gargeya S."/>
            <person name="Fitzgerald M."/>
            <person name="Abouelleil A."/>
            <person name="Alvarado L."/>
            <person name="Chapman S.B."/>
            <person name="Gainer-Dewar J."/>
            <person name="Goldberg J."/>
            <person name="Griggs A."/>
            <person name="Gujja S."/>
            <person name="Hansen M."/>
            <person name="Howarth C."/>
            <person name="Imamovic A."/>
            <person name="Ireland A."/>
            <person name="Larimer J."/>
            <person name="McCowan C."/>
            <person name="Murphy C."/>
            <person name="Pearson M."/>
            <person name="Poon T.W."/>
            <person name="Priest M."/>
            <person name="Roberts A."/>
            <person name="Saif S."/>
            <person name="Shea T."/>
            <person name="Sykes S."/>
            <person name="Wortman J."/>
            <person name="Nusbaum C."/>
            <person name="Birren B."/>
        </authorList>
    </citation>
    <scope>NUCLEOTIDE SEQUENCE [LARGE SCALE GENOMIC DNA]</scope>
    <source>
        <strain evidence="1 2">P1569</strain>
    </source>
</reference>
<sequence>MYYMGLHEGLYFQRVALVVYKDMHLGSSLRAGADGSLLVTWHLAFMSSSRFPLPRNYCDHIELTAAQKLEYHDVEDLKIYRRKRGRSLEEVAEHEDFHEARQAVANGQPSIVATGSTVENLL</sequence>
<keyword evidence="2" id="KW-1185">Reference proteome</keyword>
<accession>V9EHY4</accession>
<evidence type="ECO:0000313" key="2">
    <source>
        <dbReference type="Proteomes" id="UP000018721"/>
    </source>
</evidence>
<dbReference type="EMBL" id="ANIZ01002793">
    <property type="protein sequence ID" value="ETI38153.1"/>
    <property type="molecule type" value="Genomic_DNA"/>
</dbReference>